<dbReference type="SUPFAM" id="SSF53901">
    <property type="entry name" value="Thiolase-like"/>
    <property type="match status" value="1"/>
</dbReference>
<dbReference type="GO" id="GO:0005739">
    <property type="term" value="C:mitochondrion"/>
    <property type="evidence" value="ECO:0007669"/>
    <property type="project" value="TreeGrafter"/>
</dbReference>
<evidence type="ECO:0000256" key="3">
    <source>
        <dbReference type="ARBA" id="ARBA00022723"/>
    </source>
</evidence>
<dbReference type="InterPro" id="IPR020613">
    <property type="entry name" value="Thiolase_CS"/>
</dbReference>
<evidence type="ECO:0000256" key="1">
    <source>
        <dbReference type="ARBA" id="ARBA00010982"/>
    </source>
</evidence>
<dbReference type="PROSITE" id="PS00737">
    <property type="entry name" value="THIOLASE_2"/>
    <property type="match status" value="1"/>
</dbReference>
<evidence type="ECO:0000256" key="6">
    <source>
        <dbReference type="RuleBase" id="RU003557"/>
    </source>
</evidence>
<evidence type="ECO:0000259" key="8">
    <source>
        <dbReference type="Pfam" id="PF02803"/>
    </source>
</evidence>
<dbReference type="InterPro" id="IPR002155">
    <property type="entry name" value="Thiolase"/>
</dbReference>
<dbReference type="Pfam" id="PF02803">
    <property type="entry name" value="Thiolase_C"/>
    <property type="match status" value="1"/>
</dbReference>
<dbReference type="NCBIfam" id="TIGR01930">
    <property type="entry name" value="AcCoA-C-Actrans"/>
    <property type="match status" value="1"/>
</dbReference>
<keyword evidence="2 6" id="KW-0808">Transferase</keyword>
<dbReference type="GO" id="GO:0046872">
    <property type="term" value="F:metal ion binding"/>
    <property type="evidence" value="ECO:0007669"/>
    <property type="project" value="UniProtKB-KW"/>
</dbReference>
<evidence type="ECO:0000259" key="7">
    <source>
        <dbReference type="Pfam" id="PF00108"/>
    </source>
</evidence>
<accession>A0A507CS01</accession>
<dbReference type="Gene3D" id="3.40.47.10">
    <property type="match status" value="3"/>
</dbReference>
<dbReference type="VEuPathDB" id="FungiDB:SeMB42_g06083"/>
<keyword evidence="5 6" id="KW-0012">Acyltransferase</keyword>
<dbReference type="GO" id="GO:0006635">
    <property type="term" value="P:fatty acid beta-oxidation"/>
    <property type="evidence" value="ECO:0007669"/>
    <property type="project" value="TreeGrafter"/>
</dbReference>
<dbReference type="EMBL" id="QEAM01000295">
    <property type="protein sequence ID" value="TPX41933.1"/>
    <property type="molecule type" value="Genomic_DNA"/>
</dbReference>
<evidence type="ECO:0000313" key="10">
    <source>
        <dbReference type="Proteomes" id="UP000320475"/>
    </source>
</evidence>
<dbReference type="Proteomes" id="UP000320475">
    <property type="component" value="Unassembled WGS sequence"/>
</dbReference>
<proteinExistence type="inferred from homology"/>
<feature type="domain" description="Thiolase C-terminal" evidence="8">
    <location>
        <begin position="195"/>
        <end position="314"/>
    </location>
</feature>
<evidence type="ECO:0000256" key="5">
    <source>
        <dbReference type="ARBA" id="ARBA00023315"/>
    </source>
</evidence>
<dbReference type="PANTHER" id="PTHR18919">
    <property type="entry name" value="ACETYL-COA C-ACYLTRANSFERASE"/>
    <property type="match status" value="1"/>
</dbReference>
<dbReference type="InterPro" id="IPR016039">
    <property type="entry name" value="Thiolase-like"/>
</dbReference>
<evidence type="ECO:0000256" key="4">
    <source>
        <dbReference type="ARBA" id="ARBA00022958"/>
    </source>
</evidence>
<comment type="caution">
    <text evidence="9">The sequence shown here is derived from an EMBL/GenBank/DDBJ whole genome shotgun (WGS) entry which is preliminary data.</text>
</comment>
<dbReference type="PANTHER" id="PTHR18919:SF156">
    <property type="entry name" value="ACETYL-COA ACETYLTRANSFERASE, MITOCHONDRIAL"/>
    <property type="match status" value="1"/>
</dbReference>
<feature type="domain" description="Thiolase N-terminal" evidence="7">
    <location>
        <begin position="109"/>
        <end position="187"/>
    </location>
</feature>
<dbReference type="AlphaFoldDB" id="A0A507CS01"/>
<dbReference type="InterPro" id="IPR020616">
    <property type="entry name" value="Thiolase_N"/>
</dbReference>
<keyword evidence="4" id="KW-0630">Potassium</keyword>
<protein>
    <recommendedName>
        <fullName evidence="11">Acetyl-CoA C-acetyltransferase</fullName>
    </recommendedName>
</protein>
<gene>
    <name evidence="9" type="ORF">SeLEV6574_g05847</name>
</gene>
<keyword evidence="3" id="KW-0479">Metal-binding</keyword>
<dbReference type="Pfam" id="PF00108">
    <property type="entry name" value="Thiolase_N"/>
    <property type="match status" value="1"/>
</dbReference>
<dbReference type="InterPro" id="IPR020617">
    <property type="entry name" value="Thiolase_C"/>
</dbReference>
<comment type="similarity">
    <text evidence="1 6">Belongs to the thiolase-like superfamily. Thiolase family.</text>
</comment>
<evidence type="ECO:0008006" key="11">
    <source>
        <dbReference type="Google" id="ProtNLM"/>
    </source>
</evidence>
<dbReference type="CDD" id="cd00751">
    <property type="entry name" value="thiolase"/>
    <property type="match status" value="1"/>
</dbReference>
<name>A0A507CS01_9FUNG</name>
<evidence type="ECO:0000256" key="2">
    <source>
        <dbReference type="ARBA" id="ARBA00022679"/>
    </source>
</evidence>
<sequence>MHSATIFNRILRKSTLFRSRSIKTCAATYSTHSLNDVVIVSAVRTPIGSFQKSLSSLTSIDLGAIAVRAALKAIPPSSIQDVVFGTVLSANAGQAPARQIALRAGLDTHAEATTVNKAGAFADEVVPVTVQGRKGDTVVAEDEEFKNMDAAKIASLRSAFQKNGTVTAANSSKISDGASAVVLMTEQKAKEMGVRPLARIVSFADAATTPREFTVAPSLAIPIALQRAGLGTADVALWEINEAFSVVVRANEKILGLDPHKVNVRGGAVALGHPIGSSGCRILVTLVHALKSGQFGCAAICNGGGAATAMVIQRL</sequence>
<dbReference type="OrthoDB" id="5404651at2759"/>
<dbReference type="GO" id="GO:0003985">
    <property type="term" value="F:acetyl-CoA C-acetyltransferase activity"/>
    <property type="evidence" value="ECO:0007669"/>
    <property type="project" value="TreeGrafter"/>
</dbReference>
<organism evidence="9 10">
    <name type="scientific">Synchytrium endobioticum</name>
    <dbReference type="NCBI Taxonomy" id="286115"/>
    <lineage>
        <taxon>Eukaryota</taxon>
        <taxon>Fungi</taxon>
        <taxon>Fungi incertae sedis</taxon>
        <taxon>Chytridiomycota</taxon>
        <taxon>Chytridiomycota incertae sedis</taxon>
        <taxon>Chytridiomycetes</taxon>
        <taxon>Synchytriales</taxon>
        <taxon>Synchytriaceae</taxon>
        <taxon>Synchytrium</taxon>
    </lineage>
</organism>
<evidence type="ECO:0000313" key="9">
    <source>
        <dbReference type="EMBL" id="TPX41933.1"/>
    </source>
</evidence>
<reference evidence="9 10" key="1">
    <citation type="journal article" date="2019" name="Sci. Rep.">
        <title>Comparative genomics of chytrid fungi reveal insights into the obligate biotrophic and pathogenic lifestyle of Synchytrium endobioticum.</title>
        <authorList>
            <person name="van de Vossenberg B.T.L.H."/>
            <person name="Warris S."/>
            <person name="Nguyen H.D.T."/>
            <person name="van Gent-Pelzer M.P.E."/>
            <person name="Joly D.L."/>
            <person name="van de Geest H.C."/>
            <person name="Bonants P.J.M."/>
            <person name="Smith D.S."/>
            <person name="Levesque C.A."/>
            <person name="van der Lee T.A.J."/>
        </authorList>
    </citation>
    <scope>NUCLEOTIDE SEQUENCE [LARGE SCALE GENOMIC DNA]</scope>
    <source>
        <strain evidence="9 10">LEV6574</strain>
    </source>
</reference>